<keyword evidence="4 16" id="KW-0132">Cell division</keyword>
<dbReference type="PANTHER" id="PTHR30474:SF2">
    <property type="entry name" value="PEPTIDOGLYCAN GLYCOSYLTRANSFERASE FTSW-RELATED"/>
    <property type="match status" value="1"/>
</dbReference>
<name>A0A179D0E7_BIBTR</name>
<evidence type="ECO:0000256" key="9">
    <source>
        <dbReference type="ARBA" id="ARBA00022984"/>
    </source>
</evidence>
<feature type="transmembrane region" description="Helical" evidence="16">
    <location>
        <begin position="205"/>
        <end position="223"/>
    </location>
</feature>
<reference evidence="17 18" key="1">
    <citation type="submission" date="2014-01" db="EMBL/GenBank/DDBJ databases">
        <authorList>
            <person name="Zuccon D."/>
        </authorList>
    </citation>
    <scope>NUCLEOTIDE SEQUENCE [LARGE SCALE GENOMIC DNA]</scope>
    <source>
        <strain evidence="17 18">Y31</strain>
    </source>
</reference>
<evidence type="ECO:0000256" key="4">
    <source>
        <dbReference type="ARBA" id="ARBA00022618"/>
    </source>
</evidence>
<dbReference type="Pfam" id="PF01098">
    <property type="entry name" value="FTSW_RODA_SPOVE"/>
    <property type="match status" value="1"/>
</dbReference>
<dbReference type="GO" id="GO:0043093">
    <property type="term" value="P:FtsZ-dependent cytokinesis"/>
    <property type="evidence" value="ECO:0007669"/>
    <property type="project" value="UniProtKB-UniRule"/>
</dbReference>
<evidence type="ECO:0000256" key="3">
    <source>
        <dbReference type="ARBA" id="ARBA00022475"/>
    </source>
</evidence>
<dbReference type="HAMAP" id="MF_00913">
    <property type="entry name" value="PGT_FtsW_proteobact"/>
    <property type="match status" value="1"/>
</dbReference>
<dbReference type="GO" id="GO:0005886">
    <property type="term" value="C:plasma membrane"/>
    <property type="evidence" value="ECO:0007669"/>
    <property type="project" value="UniProtKB-SubCell"/>
</dbReference>
<keyword evidence="7 16" id="KW-0812">Transmembrane</keyword>
<feature type="transmembrane region" description="Helical" evidence="16">
    <location>
        <begin position="326"/>
        <end position="347"/>
    </location>
</feature>
<evidence type="ECO:0000313" key="17">
    <source>
        <dbReference type="EMBL" id="OAQ15633.1"/>
    </source>
</evidence>
<dbReference type="GO" id="GO:0015648">
    <property type="term" value="F:lipid-linked peptidoglycan transporter activity"/>
    <property type="evidence" value="ECO:0007669"/>
    <property type="project" value="TreeGrafter"/>
</dbReference>
<dbReference type="GO" id="GO:0032153">
    <property type="term" value="C:cell division site"/>
    <property type="evidence" value="ECO:0007669"/>
    <property type="project" value="UniProtKB-UniRule"/>
</dbReference>
<accession>A0A179D0E7</accession>
<keyword evidence="11 16" id="KW-0472">Membrane</keyword>
<gene>
    <name evidence="16" type="primary">ftsW</name>
    <name evidence="17" type="ORF">F480_03675</name>
</gene>
<keyword evidence="13 16" id="KW-0961">Cell wall biogenesis/degradation</keyword>
<comment type="function">
    <text evidence="16">Peptidoglycan polymerase that is essential for cell division.</text>
</comment>
<evidence type="ECO:0000256" key="14">
    <source>
        <dbReference type="ARBA" id="ARBA00038053"/>
    </source>
</evidence>
<evidence type="ECO:0000256" key="5">
    <source>
        <dbReference type="ARBA" id="ARBA00022676"/>
    </source>
</evidence>
<keyword evidence="16" id="KW-0997">Cell inner membrane</keyword>
<evidence type="ECO:0000256" key="2">
    <source>
        <dbReference type="ARBA" id="ARBA00004752"/>
    </source>
</evidence>
<dbReference type="AlphaFoldDB" id="A0A179D0E7"/>
<dbReference type="InterPro" id="IPR018365">
    <property type="entry name" value="Cell_cycle_FtsW-rel_CS"/>
</dbReference>
<protein>
    <recommendedName>
        <fullName evidence="16">Probable peptidoglycan glycosyltransferase FtsW</fullName>
        <shortName evidence="16">PGT</shortName>
        <ecNumber evidence="16">2.4.99.28</ecNumber>
    </recommendedName>
    <alternativeName>
        <fullName evidence="16">Cell division protein FtsW</fullName>
    </alternativeName>
    <alternativeName>
        <fullName evidence="16">Cell wall polymerase</fullName>
    </alternativeName>
    <alternativeName>
        <fullName evidence="16">Peptidoglycan polymerase</fullName>
        <shortName evidence="16">PG polymerase</shortName>
    </alternativeName>
</protein>
<evidence type="ECO:0000313" key="18">
    <source>
        <dbReference type="Proteomes" id="UP000078358"/>
    </source>
</evidence>
<dbReference type="PATRIC" id="fig|1261658.3.peg.742"/>
<evidence type="ECO:0000256" key="13">
    <source>
        <dbReference type="ARBA" id="ARBA00023316"/>
    </source>
</evidence>
<dbReference type="GO" id="GO:0008955">
    <property type="term" value="F:peptidoglycan glycosyltransferase activity"/>
    <property type="evidence" value="ECO:0007669"/>
    <property type="project" value="UniProtKB-UniRule"/>
</dbReference>
<organism evidence="17 18">
    <name type="scientific">Bibersteinia trehalosi Y31</name>
    <dbReference type="NCBI Taxonomy" id="1261658"/>
    <lineage>
        <taxon>Bacteria</taxon>
        <taxon>Pseudomonadati</taxon>
        <taxon>Pseudomonadota</taxon>
        <taxon>Gammaproteobacteria</taxon>
        <taxon>Pasteurellales</taxon>
        <taxon>Pasteurellaceae</taxon>
        <taxon>Bibersteinia</taxon>
    </lineage>
</organism>
<dbReference type="NCBIfam" id="TIGR02614">
    <property type="entry name" value="ftsW"/>
    <property type="match status" value="1"/>
</dbReference>
<dbReference type="PANTHER" id="PTHR30474">
    <property type="entry name" value="CELL CYCLE PROTEIN"/>
    <property type="match status" value="1"/>
</dbReference>
<dbReference type="Proteomes" id="UP000078358">
    <property type="component" value="Unassembled WGS sequence"/>
</dbReference>
<comment type="pathway">
    <text evidence="2 16">Cell wall biogenesis; peptidoglycan biosynthesis.</text>
</comment>
<evidence type="ECO:0000256" key="15">
    <source>
        <dbReference type="ARBA" id="ARBA00049902"/>
    </source>
</evidence>
<keyword evidence="3 16" id="KW-1003">Cell membrane</keyword>
<keyword evidence="5 16" id="KW-0328">Glycosyltransferase</keyword>
<comment type="subcellular location">
    <subcellularLocation>
        <location evidence="16">Cell inner membrane</location>
        <topology evidence="16">Multi-pass membrane protein</topology>
    </subcellularLocation>
    <subcellularLocation>
        <location evidence="1">Cell membrane</location>
        <topology evidence="1">Multi-pass membrane protein</topology>
    </subcellularLocation>
    <text evidence="16">Localizes to the division septum.</text>
</comment>
<evidence type="ECO:0000256" key="1">
    <source>
        <dbReference type="ARBA" id="ARBA00004651"/>
    </source>
</evidence>
<evidence type="ECO:0000256" key="8">
    <source>
        <dbReference type="ARBA" id="ARBA00022960"/>
    </source>
</evidence>
<comment type="catalytic activity">
    <reaction evidence="15 16">
        <text>[GlcNAc-(1-&gt;4)-Mur2Ac(oyl-L-Ala-gamma-D-Glu-L-Lys-D-Ala-D-Ala)](n)-di-trans,octa-cis-undecaprenyl diphosphate + beta-D-GlcNAc-(1-&gt;4)-Mur2Ac(oyl-L-Ala-gamma-D-Glu-L-Lys-D-Ala-D-Ala)-di-trans,octa-cis-undecaprenyl diphosphate = [GlcNAc-(1-&gt;4)-Mur2Ac(oyl-L-Ala-gamma-D-Glu-L-Lys-D-Ala-D-Ala)](n+1)-di-trans,octa-cis-undecaprenyl diphosphate + di-trans,octa-cis-undecaprenyl diphosphate + H(+)</text>
        <dbReference type="Rhea" id="RHEA:23708"/>
        <dbReference type="Rhea" id="RHEA-COMP:9602"/>
        <dbReference type="Rhea" id="RHEA-COMP:9603"/>
        <dbReference type="ChEBI" id="CHEBI:15378"/>
        <dbReference type="ChEBI" id="CHEBI:58405"/>
        <dbReference type="ChEBI" id="CHEBI:60033"/>
        <dbReference type="ChEBI" id="CHEBI:78435"/>
        <dbReference type="EC" id="2.4.99.28"/>
    </reaction>
</comment>
<feature type="transmembrane region" description="Helical" evidence="16">
    <location>
        <begin position="61"/>
        <end position="82"/>
    </location>
</feature>
<keyword evidence="10 16" id="KW-1133">Transmembrane helix</keyword>
<dbReference type="UniPathway" id="UPA00219"/>
<feature type="transmembrane region" description="Helical" evidence="16">
    <location>
        <begin position="281"/>
        <end position="305"/>
    </location>
</feature>
<feature type="transmembrane region" description="Helical" evidence="16">
    <location>
        <begin position="359"/>
        <end position="378"/>
    </location>
</feature>
<evidence type="ECO:0000256" key="6">
    <source>
        <dbReference type="ARBA" id="ARBA00022679"/>
    </source>
</evidence>
<dbReference type="GO" id="GO:0008360">
    <property type="term" value="P:regulation of cell shape"/>
    <property type="evidence" value="ECO:0007669"/>
    <property type="project" value="UniProtKB-KW"/>
</dbReference>
<feature type="transmembrane region" description="Helical" evidence="16">
    <location>
        <begin position="94"/>
        <end position="112"/>
    </location>
</feature>
<keyword evidence="8 16" id="KW-0133">Cell shape</keyword>
<feature type="transmembrane region" description="Helical" evidence="16">
    <location>
        <begin position="183"/>
        <end position="200"/>
    </location>
</feature>
<evidence type="ECO:0000256" key="12">
    <source>
        <dbReference type="ARBA" id="ARBA00023306"/>
    </source>
</evidence>
<evidence type="ECO:0000256" key="11">
    <source>
        <dbReference type="ARBA" id="ARBA00023136"/>
    </source>
</evidence>
<keyword evidence="6 16" id="KW-0808">Transferase</keyword>
<dbReference type="GO" id="GO:0071555">
    <property type="term" value="P:cell wall organization"/>
    <property type="evidence" value="ECO:0007669"/>
    <property type="project" value="UniProtKB-KW"/>
</dbReference>
<dbReference type="InterPro" id="IPR001182">
    <property type="entry name" value="FtsW/RodA"/>
</dbReference>
<keyword evidence="9 16" id="KW-0573">Peptidoglycan synthesis</keyword>
<dbReference type="EMBL" id="JACI01000001">
    <property type="protein sequence ID" value="OAQ15633.1"/>
    <property type="molecule type" value="Genomic_DNA"/>
</dbReference>
<comment type="caution">
    <text evidence="17">The sequence shown here is derived from an EMBL/GenBank/DDBJ whole genome shotgun (WGS) entry which is preliminary data.</text>
</comment>
<sequence>MQLAEFKEKFQTEWVRWTKLTPSHSLYDRTLIWLFLGLLVIGFIAVTSASIPFATSQYNDPFYFAVRDAVYVAASLIAFFLFSRIPSEKWEKYNIILFFSALALLIAVLIFGRNVNGATRWIPLGILNFQPAELAKLAVICYFSSFYVRKFDEIRSSNLGFWRPAAVLMLFGFLLILQPDLGSTVVLFILTFSLLFIMGARIKQFIFLGIAGVLAFIFLVLTSEYRLKRVTSFMDPFADAYGDGYQLANSQMAFGQGEFFGRGLGNSIQKLSYLPEAHTDFVMAVIGEEFGFFGISIIVLLLCALTFRAVKISREALILEERFKGFFAFGIGIWIFFQGFVNLGVASGLLPTKGLTFPLISYGGSSLVIMAIAVAVLLRIDHENRLARIGHAYTTED</sequence>
<dbReference type="InterPro" id="IPR013437">
    <property type="entry name" value="FtsW"/>
</dbReference>
<evidence type="ECO:0000256" key="10">
    <source>
        <dbReference type="ARBA" id="ARBA00022989"/>
    </source>
</evidence>
<evidence type="ECO:0000256" key="16">
    <source>
        <dbReference type="HAMAP-Rule" id="MF_00913"/>
    </source>
</evidence>
<proteinExistence type="inferred from homology"/>
<feature type="transmembrane region" description="Helical" evidence="16">
    <location>
        <begin position="160"/>
        <end position="177"/>
    </location>
</feature>
<dbReference type="RefSeq" id="WP_064318244.1">
    <property type="nucleotide sequence ID" value="NZ_JACI01000001.1"/>
</dbReference>
<dbReference type="EC" id="2.4.99.28" evidence="16"/>
<feature type="transmembrane region" description="Helical" evidence="16">
    <location>
        <begin position="132"/>
        <end position="148"/>
    </location>
</feature>
<dbReference type="GO" id="GO:0009252">
    <property type="term" value="P:peptidoglycan biosynthetic process"/>
    <property type="evidence" value="ECO:0007669"/>
    <property type="project" value="UniProtKB-UniRule"/>
</dbReference>
<comment type="similarity">
    <text evidence="14 16">Belongs to the SEDS family. FtsW subfamily.</text>
</comment>
<keyword evidence="12 16" id="KW-0131">Cell cycle</keyword>
<evidence type="ECO:0000256" key="7">
    <source>
        <dbReference type="ARBA" id="ARBA00022692"/>
    </source>
</evidence>
<dbReference type="PROSITE" id="PS00428">
    <property type="entry name" value="FTSW_RODA_SPOVE"/>
    <property type="match status" value="1"/>
</dbReference>
<feature type="transmembrane region" description="Helical" evidence="16">
    <location>
        <begin position="31"/>
        <end position="55"/>
    </location>
</feature>